<accession>A0A226F3H8</accession>
<dbReference type="Pfam" id="PF01400">
    <property type="entry name" value="Astacin"/>
    <property type="match status" value="1"/>
</dbReference>
<evidence type="ECO:0000256" key="1">
    <source>
        <dbReference type="ARBA" id="ARBA00022670"/>
    </source>
</evidence>
<keyword evidence="10" id="KW-1185">Reference proteome</keyword>
<dbReference type="PANTHER" id="PTHR10127:SF780">
    <property type="entry name" value="METALLOENDOPEPTIDASE"/>
    <property type="match status" value="1"/>
</dbReference>
<dbReference type="GO" id="GO:0006508">
    <property type="term" value="P:proteolysis"/>
    <property type="evidence" value="ECO:0007669"/>
    <property type="project" value="UniProtKB-KW"/>
</dbReference>
<dbReference type="AlphaFoldDB" id="A0A226F3H8"/>
<feature type="binding site" evidence="6">
    <location>
        <position position="152"/>
    </location>
    <ligand>
        <name>Zn(2+)</name>
        <dbReference type="ChEBI" id="CHEBI:29105"/>
        <note>catalytic</note>
    </ligand>
</feature>
<dbReference type="EMBL" id="LNIX01000001">
    <property type="protein sequence ID" value="OXA64333.1"/>
    <property type="molecule type" value="Genomic_DNA"/>
</dbReference>
<keyword evidence="5 6" id="KW-0482">Metalloprotease</keyword>
<dbReference type="GO" id="GO:0004222">
    <property type="term" value="F:metalloendopeptidase activity"/>
    <property type="evidence" value="ECO:0007669"/>
    <property type="project" value="UniProtKB-UniRule"/>
</dbReference>
<feature type="domain" description="Peptidase M12A" evidence="8">
    <location>
        <begin position="55"/>
        <end position="244"/>
    </location>
</feature>
<feature type="binding site" evidence="6">
    <location>
        <position position="158"/>
    </location>
    <ligand>
        <name>Zn(2+)</name>
        <dbReference type="ChEBI" id="CHEBI:29105"/>
        <note>catalytic</note>
    </ligand>
</feature>
<keyword evidence="3 6" id="KW-0378">Hydrolase</keyword>
<keyword evidence="4 6" id="KW-0862">Zinc</keyword>
<dbReference type="InterPro" id="IPR001506">
    <property type="entry name" value="Peptidase_M12A"/>
</dbReference>
<evidence type="ECO:0000313" key="9">
    <source>
        <dbReference type="EMBL" id="OXA64333.1"/>
    </source>
</evidence>
<comment type="caution">
    <text evidence="6">Lacks conserved residue(s) required for the propagation of feature annotation.</text>
</comment>
<protein>
    <recommendedName>
        <fullName evidence="7">Metalloendopeptidase</fullName>
        <ecNumber evidence="7">3.4.24.-</ecNumber>
    </recommendedName>
</protein>
<evidence type="ECO:0000256" key="2">
    <source>
        <dbReference type="ARBA" id="ARBA00022723"/>
    </source>
</evidence>
<comment type="caution">
    <text evidence="9">The sequence shown here is derived from an EMBL/GenBank/DDBJ whole genome shotgun (WGS) entry which is preliminary data.</text>
</comment>
<dbReference type="Gene3D" id="3.40.390.10">
    <property type="entry name" value="Collagenase (Catalytic Domain)"/>
    <property type="match status" value="1"/>
</dbReference>
<organism evidence="9 10">
    <name type="scientific">Folsomia candida</name>
    <name type="common">Springtail</name>
    <dbReference type="NCBI Taxonomy" id="158441"/>
    <lineage>
        <taxon>Eukaryota</taxon>
        <taxon>Metazoa</taxon>
        <taxon>Ecdysozoa</taxon>
        <taxon>Arthropoda</taxon>
        <taxon>Hexapoda</taxon>
        <taxon>Collembola</taxon>
        <taxon>Entomobryomorpha</taxon>
        <taxon>Isotomoidea</taxon>
        <taxon>Isotomidae</taxon>
        <taxon>Proisotominae</taxon>
        <taxon>Folsomia</taxon>
    </lineage>
</organism>
<dbReference type="PRINTS" id="PR00480">
    <property type="entry name" value="ASTACIN"/>
</dbReference>
<dbReference type="GO" id="GO:0008270">
    <property type="term" value="F:zinc ion binding"/>
    <property type="evidence" value="ECO:0007669"/>
    <property type="project" value="UniProtKB-UniRule"/>
</dbReference>
<feature type="chain" id="PRO_5011828804" description="Metalloendopeptidase" evidence="7">
    <location>
        <begin position="22"/>
        <end position="410"/>
    </location>
</feature>
<evidence type="ECO:0000259" key="8">
    <source>
        <dbReference type="PROSITE" id="PS51864"/>
    </source>
</evidence>
<evidence type="ECO:0000256" key="7">
    <source>
        <dbReference type="RuleBase" id="RU361183"/>
    </source>
</evidence>
<proteinExistence type="predicted"/>
<sequence length="410" mass="45973">MSPVFGLKISVFATFLTCVSSQILPNYLTPTDIIASRSVLPANYTPPYVFQQTDIAPKYASAKWPNGRVPYTLDPNLDASDRAEVAKAIFNIESKTCIRFVPKSTSDINYVNIERDDNSPGGGMAQLCMVGGRQWAKIKWRVAKLITHELLHTLCFHHEQSRADRDKYLDTTAQGCNIEKFNDPYNEPYSTLALLYDYVSAMHYPCDNCMVAKMPWVGDNCWNADDGALSVLDAEKINIFYGCTDGCHEYYFRTMTITPAWGREFLIYAGYDPVSGDTYYVCRAYHEGNILVGRTTPRLDGCTVAEFGVEYVKPAAESEYMVNPWNRVPLVWKATSAGVTSNNAALVALKAIPGGRSRIRWPYYVGKCALNIEGRTVYLVGRVETDGRLWAPYHGKEHYCGSYELLTCGV</sequence>
<comment type="cofactor">
    <cofactor evidence="6 7">
        <name>Zn(2+)</name>
        <dbReference type="ChEBI" id="CHEBI:29105"/>
    </cofactor>
    <text evidence="6 7">Binds 1 zinc ion per subunit.</text>
</comment>
<feature type="signal peptide" evidence="7">
    <location>
        <begin position="1"/>
        <end position="21"/>
    </location>
</feature>
<dbReference type="SMART" id="SM00235">
    <property type="entry name" value="ZnMc"/>
    <property type="match status" value="1"/>
</dbReference>
<keyword evidence="7" id="KW-0732">Signal</keyword>
<dbReference type="PANTHER" id="PTHR10127">
    <property type="entry name" value="DISCOIDIN, CUB, EGF, LAMININ , AND ZINC METALLOPROTEASE DOMAIN CONTAINING"/>
    <property type="match status" value="1"/>
</dbReference>
<dbReference type="InterPro" id="IPR024079">
    <property type="entry name" value="MetalloPept_cat_dom_sf"/>
</dbReference>
<gene>
    <name evidence="9" type="ORF">Fcan01_01051</name>
</gene>
<feature type="active site" evidence="6">
    <location>
        <position position="149"/>
    </location>
</feature>
<dbReference type="SUPFAM" id="SSF55486">
    <property type="entry name" value="Metalloproteases ('zincins'), catalytic domain"/>
    <property type="match status" value="1"/>
</dbReference>
<dbReference type="PROSITE" id="PS51864">
    <property type="entry name" value="ASTACIN"/>
    <property type="match status" value="1"/>
</dbReference>
<dbReference type="Pfam" id="PF11901">
    <property type="entry name" value="DM9"/>
    <property type="match status" value="1"/>
</dbReference>
<feature type="binding site" evidence="6">
    <location>
        <position position="148"/>
    </location>
    <ligand>
        <name>Zn(2+)</name>
        <dbReference type="ChEBI" id="CHEBI:29105"/>
        <note>catalytic</note>
    </ligand>
</feature>
<evidence type="ECO:0000256" key="4">
    <source>
        <dbReference type="ARBA" id="ARBA00022833"/>
    </source>
</evidence>
<dbReference type="InterPro" id="IPR006026">
    <property type="entry name" value="Peptidase_Metallo"/>
</dbReference>
<evidence type="ECO:0000256" key="6">
    <source>
        <dbReference type="PROSITE-ProRule" id="PRU01211"/>
    </source>
</evidence>
<keyword evidence="2 6" id="KW-0479">Metal-binding</keyword>
<evidence type="ECO:0000313" key="10">
    <source>
        <dbReference type="Proteomes" id="UP000198287"/>
    </source>
</evidence>
<dbReference type="InterPro" id="IPR006616">
    <property type="entry name" value="DM9_repeat"/>
</dbReference>
<name>A0A226F3H8_FOLCA</name>
<dbReference type="OrthoDB" id="1925699at2759"/>
<reference evidence="9 10" key="1">
    <citation type="submission" date="2015-12" db="EMBL/GenBank/DDBJ databases">
        <title>The genome of Folsomia candida.</title>
        <authorList>
            <person name="Faddeeva A."/>
            <person name="Derks M.F."/>
            <person name="Anvar Y."/>
            <person name="Smit S."/>
            <person name="Van Straalen N."/>
            <person name="Roelofs D."/>
        </authorList>
    </citation>
    <scope>NUCLEOTIDE SEQUENCE [LARGE SCALE GENOMIC DNA]</scope>
    <source>
        <strain evidence="9 10">VU population</strain>
        <tissue evidence="9">Whole body</tissue>
    </source>
</reference>
<dbReference type="EC" id="3.4.24.-" evidence="7"/>
<evidence type="ECO:0000256" key="5">
    <source>
        <dbReference type="ARBA" id="ARBA00023049"/>
    </source>
</evidence>
<evidence type="ECO:0000256" key="3">
    <source>
        <dbReference type="ARBA" id="ARBA00022801"/>
    </source>
</evidence>
<dbReference type="STRING" id="158441.A0A226F3H8"/>
<keyword evidence="1 6" id="KW-0645">Protease</keyword>
<dbReference type="Proteomes" id="UP000198287">
    <property type="component" value="Unassembled WGS sequence"/>
</dbReference>